<organism evidence="2 3">
    <name type="scientific">Forsythia ovata</name>
    <dbReference type="NCBI Taxonomy" id="205694"/>
    <lineage>
        <taxon>Eukaryota</taxon>
        <taxon>Viridiplantae</taxon>
        <taxon>Streptophyta</taxon>
        <taxon>Embryophyta</taxon>
        <taxon>Tracheophyta</taxon>
        <taxon>Spermatophyta</taxon>
        <taxon>Magnoliopsida</taxon>
        <taxon>eudicotyledons</taxon>
        <taxon>Gunneridae</taxon>
        <taxon>Pentapetalae</taxon>
        <taxon>asterids</taxon>
        <taxon>lamiids</taxon>
        <taxon>Lamiales</taxon>
        <taxon>Oleaceae</taxon>
        <taxon>Forsythieae</taxon>
        <taxon>Forsythia</taxon>
    </lineage>
</organism>
<evidence type="ECO:0000313" key="2">
    <source>
        <dbReference type="EMBL" id="KAL2528856.1"/>
    </source>
</evidence>
<accession>A0ABD1UUW1</accession>
<feature type="coiled-coil region" evidence="1">
    <location>
        <begin position="114"/>
        <end position="171"/>
    </location>
</feature>
<name>A0ABD1UUW1_9LAMI</name>
<evidence type="ECO:0000256" key="1">
    <source>
        <dbReference type="SAM" id="Coils"/>
    </source>
</evidence>
<gene>
    <name evidence="2" type="ORF">Fot_21457</name>
</gene>
<reference evidence="3" key="1">
    <citation type="submission" date="2024-07" db="EMBL/GenBank/DDBJ databases">
        <title>Two chromosome-level genome assemblies of Korean endemic species Abeliophyllum distichum and Forsythia ovata (Oleaceae).</title>
        <authorList>
            <person name="Jang H."/>
        </authorList>
    </citation>
    <scope>NUCLEOTIDE SEQUENCE [LARGE SCALE GENOMIC DNA]</scope>
</reference>
<dbReference type="EMBL" id="JBFOLJ010000006">
    <property type="protein sequence ID" value="KAL2528856.1"/>
    <property type="molecule type" value="Genomic_DNA"/>
</dbReference>
<sequence>MVHIRKILEGEHSDINLEVFYMITPHLQWALITVDSFWTHDWTNYSVKSSAGVKLSTVKAFVAQSLVLIKETKSSVWDLELNKTGVDIALRNGENIIKDRDRFKEWTKWLQRVLNKSKKEMRILTDERDKLKADLTAIESDVVEFSKRLEINELEGANLKLKSEAEEAVKAGVEEFRNQFEFTSDYENLQAFFVNFGARQVLTEVKGLYPNLIFLAIEVDYQAPEEAEDGAYLPSDDGADHPPIDRASNRTPVMVSSSFSFWHVIKISLDQLGLDTISQKHEVSYSTGLVFLIH</sequence>
<comment type="caution">
    <text evidence="2">The sequence shown here is derived from an EMBL/GenBank/DDBJ whole genome shotgun (WGS) entry which is preliminary data.</text>
</comment>
<keyword evidence="3" id="KW-1185">Reference proteome</keyword>
<protein>
    <submittedName>
        <fullName evidence="2">Uncharacterized protein</fullName>
    </submittedName>
</protein>
<proteinExistence type="predicted"/>
<dbReference type="Proteomes" id="UP001604277">
    <property type="component" value="Unassembled WGS sequence"/>
</dbReference>
<dbReference type="AlphaFoldDB" id="A0ABD1UUW1"/>
<keyword evidence="1" id="KW-0175">Coiled coil</keyword>
<evidence type="ECO:0000313" key="3">
    <source>
        <dbReference type="Proteomes" id="UP001604277"/>
    </source>
</evidence>